<gene>
    <name evidence="1" type="ORF">rsdtw13_31960</name>
</gene>
<reference evidence="1" key="1">
    <citation type="journal article" date="2025" name="Int. J. Syst. Evol. Microbiol.">
        <title>Inconstantimicrobium mannanitabidum sp. nov., a novel member of the family Clostridiaceae isolated from anoxic soil under the treatment of reductive soil disinfestation.</title>
        <authorList>
            <person name="Ueki A."/>
            <person name="Tonouchi A."/>
            <person name="Honma S."/>
            <person name="Kaku N."/>
            <person name="Ueki K."/>
        </authorList>
    </citation>
    <scope>NUCLEOTIDE SEQUENCE</scope>
    <source>
        <strain evidence="1">TW13</strain>
    </source>
</reference>
<keyword evidence="2" id="KW-1185">Reference proteome</keyword>
<proteinExistence type="predicted"/>
<accession>A0ACB5RFS2</accession>
<dbReference type="EMBL" id="BROD01000001">
    <property type="protein sequence ID" value="GKX67938.1"/>
    <property type="molecule type" value="Genomic_DNA"/>
</dbReference>
<name>A0ACB5RFS2_9CLOT</name>
<sequence>MHPFLFSSQKQEISKENHLEPYAFFHCVIPINTPNVLLHWHVEAELTYVHTGSAIYQVGEETFYSHEGDLIFVPPNTLHSIYPVPGTTHISDTLVFHLDLLGYSIMDQCTITYLRPLFNGALNLLSHMNKEHPAYKELLPCVKDILNCVTTKDFYFELLLKEKLHHLFYLLFKYNCITETNVTKSTSLHMDKIKKALQYIQDNYKEPITIIQLANLCHFSKTHFMSFFKQRVGISCAEYIIQLRLRIAADLLRTTDLLVSEIALESGFQNLSNFNRQFKCYYGVSPKTYRNNLLTQ</sequence>
<protein>
    <submittedName>
        <fullName evidence="1">AraC family transcriptional regulator</fullName>
    </submittedName>
</protein>
<evidence type="ECO:0000313" key="1">
    <source>
        <dbReference type="EMBL" id="GKX67938.1"/>
    </source>
</evidence>
<comment type="caution">
    <text evidence="1">The sequence shown here is derived from an EMBL/GenBank/DDBJ whole genome shotgun (WGS) entry which is preliminary data.</text>
</comment>
<dbReference type="Proteomes" id="UP001058074">
    <property type="component" value="Unassembled WGS sequence"/>
</dbReference>
<organism evidence="1 2">
    <name type="scientific">Inconstantimicrobium mannanitabidum</name>
    <dbReference type="NCBI Taxonomy" id="1604901"/>
    <lineage>
        <taxon>Bacteria</taxon>
        <taxon>Bacillati</taxon>
        <taxon>Bacillota</taxon>
        <taxon>Clostridia</taxon>
        <taxon>Eubacteriales</taxon>
        <taxon>Clostridiaceae</taxon>
        <taxon>Inconstantimicrobium</taxon>
    </lineage>
</organism>
<evidence type="ECO:0000313" key="2">
    <source>
        <dbReference type="Proteomes" id="UP001058074"/>
    </source>
</evidence>